<sequence>MGYINFKEERSAAYEELKKRKENNENIFREMAKDRNLDKNFKPDNKFSYKTFNKEFFGDKKDKSEDEFQLIENIDILCGKFLECNFSNIRFKDCKFIGCYFEKCNFKGGGVTFDNCIFVKSDTNKVPSLNIDDNFSCSFNKCNIYSKFIGCNLIYSIFEECTLTNTNFEDSDLSNAIFIKNQWKKIAIKDSNLKGIKVVKTYIEDLDFRDILKSKLDEKSFFDKIEVRKKTRDEYEGLYMVYETLADKFKENTLSNNFGEYYYLCNIEKRKTLRPLPKAQSIVSWATCGYGERPEFTFISGIIIILIFSIIYLFSGIIVEEEVIQYTFREIPSITLRHLNEAMNLSFGIFGGVGWNSSELTGLSYIIENVQIIISVILIGLGIGTLTRKIVR</sequence>
<reference evidence="1 2" key="1">
    <citation type="submission" date="2016-10" db="EMBL/GenBank/DDBJ databases">
        <authorList>
            <person name="de Groot N.N."/>
        </authorList>
    </citation>
    <scope>NUCLEOTIDE SEQUENCE [LARGE SCALE GENOMIC DNA]</scope>
    <source>
        <strain evidence="1 2">DSM 12272</strain>
    </source>
</reference>
<dbReference type="InterPro" id="IPR001646">
    <property type="entry name" value="5peptide_repeat"/>
</dbReference>
<dbReference type="Proteomes" id="UP000198597">
    <property type="component" value="Unassembled WGS sequence"/>
</dbReference>
<dbReference type="Gene3D" id="2.160.20.80">
    <property type="entry name" value="E3 ubiquitin-protein ligase SopA"/>
    <property type="match status" value="1"/>
</dbReference>
<accession>A0A1H0UDM6</accession>
<proteinExistence type="predicted"/>
<dbReference type="Pfam" id="PF13576">
    <property type="entry name" value="Pentapeptide_3"/>
    <property type="match status" value="1"/>
</dbReference>
<keyword evidence="2" id="KW-1185">Reference proteome</keyword>
<protein>
    <submittedName>
        <fullName evidence="1">Uncharacterized protein YjbI, contains pentapeptide repeats</fullName>
    </submittedName>
</protein>
<dbReference type="RefSeq" id="WP_089971324.1">
    <property type="nucleotide sequence ID" value="NZ_CP071376.1"/>
</dbReference>
<dbReference type="Pfam" id="PF00805">
    <property type="entry name" value="Pentapeptide"/>
    <property type="match status" value="1"/>
</dbReference>
<dbReference type="STRING" id="94869.SAMN04488529_11060"/>
<dbReference type="AlphaFoldDB" id="A0A1H0UDM6"/>
<gene>
    <name evidence="1" type="ORF">SAMN04488529_11060</name>
</gene>
<evidence type="ECO:0000313" key="2">
    <source>
        <dbReference type="Proteomes" id="UP000198597"/>
    </source>
</evidence>
<organism evidence="1 2">
    <name type="scientific">Clostridium gasigenes</name>
    <dbReference type="NCBI Taxonomy" id="94869"/>
    <lineage>
        <taxon>Bacteria</taxon>
        <taxon>Bacillati</taxon>
        <taxon>Bacillota</taxon>
        <taxon>Clostridia</taxon>
        <taxon>Eubacteriales</taxon>
        <taxon>Clostridiaceae</taxon>
        <taxon>Clostridium</taxon>
    </lineage>
</organism>
<dbReference type="OrthoDB" id="268207at2"/>
<dbReference type="GeneID" id="65310673"/>
<dbReference type="EMBL" id="FNJM01000010">
    <property type="protein sequence ID" value="SDP64289.1"/>
    <property type="molecule type" value="Genomic_DNA"/>
</dbReference>
<dbReference type="SUPFAM" id="SSF141571">
    <property type="entry name" value="Pentapeptide repeat-like"/>
    <property type="match status" value="1"/>
</dbReference>
<evidence type="ECO:0000313" key="1">
    <source>
        <dbReference type="EMBL" id="SDP64289.1"/>
    </source>
</evidence>
<name>A0A1H0UDM6_9CLOT</name>